<dbReference type="InterPro" id="IPR036188">
    <property type="entry name" value="FAD/NAD-bd_sf"/>
</dbReference>
<organism evidence="2 3">
    <name type="scientific">Hydrogenophaga luteola</name>
    <dbReference type="NCBI Taxonomy" id="1591122"/>
    <lineage>
        <taxon>Bacteria</taxon>
        <taxon>Pseudomonadati</taxon>
        <taxon>Pseudomonadota</taxon>
        <taxon>Betaproteobacteria</taxon>
        <taxon>Burkholderiales</taxon>
        <taxon>Comamonadaceae</taxon>
        <taxon>Hydrogenophaga</taxon>
    </lineage>
</organism>
<gene>
    <name evidence="2" type="primary">hpnE</name>
    <name evidence="2" type="ORF">ACFOPI_19160</name>
</gene>
<dbReference type="Pfam" id="PF01593">
    <property type="entry name" value="Amino_oxidase"/>
    <property type="match status" value="1"/>
</dbReference>
<dbReference type="GO" id="GO:0016491">
    <property type="term" value="F:oxidoreductase activity"/>
    <property type="evidence" value="ECO:0007669"/>
    <property type="project" value="UniProtKB-KW"/>
</dbReference>
<dbReference type="SUPFAM" id="SSF51905">
    <property type="entry name" value="FAD/NAD(P)-binding domain"/>
    <property type="match status" value="1"/>
</dbReference>
<keyword evidence="2" id="KW-0560">Oxidoreductase</keyword>
<evidence type="ECO:0000313" key="2">
    <source>
        <dbReference type="EMBL" id="MFC3685729.1"/>
    </source>
</evidence>
<sequence length="442" mass="46221">MKIGIVGAGWAGLAAAVEALALGADVTLFEATRTPGGRARALPATRPDGVPLRLDNGQHILIGAYRETLGLMHRLGVDPEQALLGTPLSLPYPDGSGLQTPAWAARWPAPLDAVAAILTARGWRWGERLALVRASLAWQGSGFACAPSLTVGELCSTLPARVMDELIEPLCVSALNLPAAQASGQVFLTVMRDALFGQGFGRWSASALLLPRDDLGALLPDAACRHLGERMRLGTRVTALQETASGWTLAGDGWTDTFDRVIWATAASPAASAIGDSSGVGAHDAQRRDWAATTRRLDFTAITTVYAWAPGAHLSAPMVALRCSPAAPAQFVFDRGQLRPDDASMQGVLAFVISASEGERDELQQRVLAQAAGQLGLSNLQAIQTVVEKRATFACTPALQRPASAIAPGLWAAGDYVDGPYPATLEGAVRSGLAAARLACAQ</sequence>
<dbReference type="RefSeq" id="WP_382177446.1">
    <property type="nucleotide sequence ID" value="NZ_JBHRXX010000009.1"/>
</dbReference>
<dbReference type="InterPro" id="IPR050464">
    <property type="entry name" value="Zeta_carotene_desat/Oxidored"/>
</dbReference>
<dbReference type="InterPro" id="IPR017830">
    <property type="entry name" value="SQase_HpnE"/>
</dbReference>
<dbReference type="EC" id="1.17.8.1" evidence="2"/>
<dbReference type="NCBIfam" id="TIGR03467">
    <property type="entry name" value="HpnE"/>
    <property type="match status" value="1"/>
</dbReference>
<accession>A0ABV7W8K6</accession>
<dbReference type="PANTHER" id="PTHR42923:SF47">
    <property type="entry name" value="BLR3003 PROTEIN"/>
    <property type="match status" value="1"/>
</dbReference>
<name>A0ABV7W8K6_9BURK</name>
<dbReference type="Proteomes" id="UP001595729">
    <property type="component" value="Unassembled WGS sequence"/>
</dbReference>
<comment type="caution">
    <text evidence="2">The sequence shown here is derived from an EMBL/GenBank/DDBJ whole genome shotgun (WGS) entry which is preliminary data.</text>
</comment>
<proteinExistence type="predicted"/>
<evidence type="ECO:0000313" key="3">
    <source>
        <dbReference type="Proteomes" id="UP001595729"/>
    </source>
</evidence>
<dbReference type="PANTHER" id="PTHR42923">
    <property type="entry name" value="PROTOPORPHYRINOGEN OXIDASE"/>
    <property type="match status" value="1"/>
</dbReference>
<protein>
    <submittedName>
        <fullName evidence="2">Hydroxysqualene dehydroxylase HpnE</fullName>
        <ecNumber evidence="2">1.17.8.1</ecNumber>
    </submittedName>
</protein>
<dbReference type="Gene3D" id="3.50.50.60">
    <property type="entry name" value="FAD/NAD(P)-binding domain"/>
    <property type="match status" value="1"/>
</dbReference>
<reference evidence="3" key="1">
    <citation type="journal article" date="2019" name="Int. J. Syst. Evol. Microbiol.">
        <title>The Global Catalogue of Microorganisms (GCM) 10K type strain sequencing project: providing services to taxonomists for standard genome sequencing and annotation.</title>
        <authorList>
            <consortium name="The Broad Institute Genomics Platform"/>
            <consortium name="The Broad Institute Genome Sequencing Center for Infectious Disease"/>
            <person name="Wu L."/>
            <person name="Ma J."/>
        </authorList>
    </citation>
    <scope>NUCLEOTIDE SEQUENCE [LARGE SCALE GENOMIC DNA]</scope>
    <source>
        <strain evidence="3">KCTC 42501</strain>
    </source>
</reference>
<dbReference type="InterPro" id="IPR002937">
    <property type="entry name" value="Amino_oxidase"/>
</dbReference>
<evidence type="ECO:0000259" key="1">
    <source>
        <dbReference type="Pfam" id="PF01593"/>
    </source>
</evidence>
<keyword evidence="3" id="KW-1185">Reference proteome</keyword>
<feature type="domain" description="Amine oxidase" evidence="1">
    <location>
        <begin position="11"/>
        <end position="438"/>
    </location>
</feature>
<dbReference type="EMBL" id="JBHRXX010000009">
    <property type="protein sequence ID" value="MFC3685729.1"/>
    <property type="molecule type" value="Genomic_DNA"/>
</dbReference>